<protein>
    <recommendedName>
        <fullName evidence="3">NUDIX hydrolase</fullName>
    </recommendedName>
</protein>
<dbReference type="InterPro" id="IPR015797">
    <property type="entry name" value="NUDIX_hydrolase-like_dom_sf"/>
</dbReference>
<accession>A0A9D1UA95</accession>
<reference evidence="1" key="1">
    <citation type="journal article" date="2021" name="PeerJ">
        <title>Extensive microbial diversity within the chicken gut microbiome revealed by metagenomics and culture.</title>
        <authorList>
            <person name="Gilroy R."/>
            <person name="Ravi A."/>
            <person name="Getino M."/>
            <person name="Pursley I."/>
            <person name="Horton D.L."/>
            <person name="Alikhan N.F."/>
            <person name="Baker D."/>
            <person name="Gharbi K."/>
            <person name="Hall N."/>
            <person name="Watson M."/>
            <person name="Adriaenssens E.M."/>
            <person name="Foster-Nyarko E."/>
            <person name="Jarju S."/>
            <person name="Secka A."/>
            <person name="Antonio M."/>
            <person name="Oren A."/>
            <person name="Chaudhuri R.R."/>
            <person name="La Ragione R."/>
            <person name="Hildebrand F."/>
            <person name="Pallen M.J."/>
        </authorList>
    </citation>
    <scope>NUCLEOTIDE SEQUENCE</scope>
    <source>
        <strain evidence="1">ChiSxjej5B17-1746</strain>
    </source>
</reference>
<dbReference type="Proteomes" id="UP000824264">
    <property type="component" value="Unassembled WGS sequence"/>
</dbReference>
<dbReference type="SUPFAM" id="SSF55811">
    <property type="entry name" value="Nudix"/>
    <property type="match status" value="1"/>
</dbReference>
<name>A0A9D1UA95_9BACT</name>
<proteinExistence type="predicted"/>
<comment type="caution">
    <text evidence="1">The sequence shown here is derived from an EMBL/GenBank/DDBJ whole genome shotgun (WGS) entry which is preliminary data.</text>
</comment>
<reference evidence="1" key="2">
    <citation type="submission" date="2021-04" db="EMBL/GenBank/DDBJ databases">
        <authorList>
            <person name="Gilroy R."/>
        </authorList>
    </citation>
    <scope>NUCLEOTIDE SEQUENCE</scope>
    <source>
        <strain evidence="1">ChiSxjej5B17-1746</strain>
    </source>
</reference>
<sequence length="170" mass="18470">MVHTMFPERLKSAMLAEYTDERGRLLLIAPPEAGAGPLVRKMAGVLLLDGRRRLWVRRPAANGEERWDISAATPVRPGESLGEAAARALGTPKIELAEVPDGVIRCGEEVFIFFYGVLPAGMPDRPEEAGVFLDQDEVRGLAGEVPDLLTPALLHAVRAGLAWKGPLSRR</sequence>
<organism evidence="1 2">
    <name type="scientific">Candidatus Bilophila faecipullorum</name>
    <dbReference type="NCBI Taxonomy" id="2838482"/>
    <lineage>
        <taxon>Bacteria</taxon>
        <taxon>Pseudomonadati</taxon>
        <taxon>Thermodesulfobacteriota</taxon>
        <taxon>Desulfovibrionia</taxon>
        <taxon>Desulfovibrionales</taxon>
        <taxon>Desulfovibrionaceae</taxon>
        <taxon>Bilophila</taxon>
    </lineage>
</organism>
<evidence type="ECO:0000313" key="1">
    <source>
        <dbReference type="EMBL" id="HIW79888.1"/>
    </source>
</evidence>
<dbReference type="AlphaFoldDB" id="A0A9D1UA95"/>
<evidence type="ECO:0008006" key="3">
    <source>
        <dbReference type="Google" id="ProtNLM"/>
    </source>
</evidence>
<gene>
    <name evidence="1" type="ORF">H9874_12215</name>
</gene>
<evidence type="ECO:0000313" key="2">
    <source>
        <dbReference type="Proteomes" id="UP000824264"/>
    </source>
</evidence>
<dbReference type="EMBL" id="DXGI01000457">
    <property type="protein sequence ID" value="HIW79888.1"/>
    <property type="molecule type" value="Genomic_DNA"/>
</dbReference>